<proteinExistence type="predicted"/>
<dbReference type="InterPro" id="IPR006083">
    <property type="entry name" value="PRK/URK"/>
</dbReference>
<dbReference type="PANTHER" id="PTHR10285">
    <property type="entry name" value="URIDINE KINASE"/>
    <property type="match status" value="1"/>
</dbReference>
<dbReference type="NCBIfam" id="NF004018">
    <property type="entry name" value="PRK05480.1"/>
    <property type="match status" value="1"/>
</dbReference>
<evidence type="ECO:0000259" key="7">
    <source>
        <dbReference type="SMART" id="SM00382"/>
    </source>
</evidence>
<keyword evidence="4" id="KW-0547">Nucleotide-binding</keyword>
<gene>
    <name evidence="8" type="ORF">TeGR_g4469</name>
</gene>
<dbReference type="EC" id="2.7.1.48" evidence="2"/>
<dbReference type="Gene3D" id="3.40.50.300">
    <property type="entry name" value="P-loop containing nucleotide triphosphate hydrolases"/>
    <property type="match status" value="1"/>
</dbReference>
<name>A0ABQ6M375_9STRA</name>
<evidence type="ECO:0000256" key="2">
    <source>
        <dbReference type="ARBA" id="ARBA00012137"/>
    </source>
</evidence>
<dbReference type="InterPro" id="IPR027417">
    <property type="entry name" value="P-loop_NTPase"/>
</dbReference>
<dbReference type="EMBL" id="BRYB01004886">
    <property type="protein sequence ID" value="GMI18826.1"/>
    <property type="molecule type" value="Genomic_DNA"/>
</dbReference>
<comment type="caution">
    <text evidence="8">The sequence shown here is derived from an EMBL/GenBank/DDBJ whole genome shotgun (WGS) entry which is preliminary data.</text>
</comment>
<feature type="non-terminal residue" evidence="8">
    <location>
        <position position="307"/>
    </location>
</feature>
<dbReference type="InterPro" id="IPR000764">
    <property type="entry name" value="Uridine_kinase-like"/>
</dbReference>
<keyword evidence="3" id="KW-0808">Transferase</keyword>
<evidence type="ECO:0000256" key="1">
    <source>
        <dbReference type="ARBA" id="ARBA00004690"/>
    </source>
</evidence>
<dbReference type="SMART" id="SM00382">
    <property type="entry name" value="AAA"/>
    <property type="match status" value="1"/>
</dbReference>
<evidence type="ECO:0000256" key="4">
    <source>
        <dbReference type="ARBA" id="ARBA00022741"/>
    </source>
</evidence>
<comment type="pathway">
    <text evidence="1">Pyrimidine metabolism; UMP biosynthesis via salvage pathway; UMP from uridine: step 1/1.</text>
</comment>
<sequence length="307" mass="32638">MSSSPPPAAAFLAGLLGAAIGTVGVLALLPHLSPSSSSSPPPSSSSSAGGADERGADERSYYPQPSPGSPLRRGTLQRKMSGDADADPSALDASAFSSVPARERSPSNVSRSGPDPAPLLDMHSSNGLTPLTQTLRDISARPAGAPILVVGIAGGSGSGKTTLAQAIYAALGRDENVTFLSHDSYYKDLSSWTMEQRSQQNFDHPNSLDTDLMVRHLSQLRAGECAEIPNYDFSTHARTAEVTLVQPRQVILVEGILIFTEPALAGLIDVKIFVDTESDIRLIRRVTRDCQERGRSLEQVLEQYTRT</sequence>
<organism evidence="8 9">
    <name type="scientific">Tetraparma gracilis</name>
    <dbReference type="NCBI Taxonomy" id="2962635"/>
    <lineage>
        <taxon>Eukaryota</taxon>
        <taxon>Sar</taxon>
        <taxon>Stramenopiles</taxon>
        <taxon>Ochrophyta</taxon>
        <taxon>Bolidophyceae</taxon>
        <taxon>Parmales</taxon>
        <taxon>Triparmaceae</taxon>
        <taxon>Tetraparma</taxon>
    </lineage>
</organism>
<evidence type="ECO:0000256" key="3">
    <source>
        <dbReference type="ARBA" id="ARBA00022679"/>
    </source>
</evidence>
<dbReference type="PRINTS" id="PR00988">
    <property type="entry name" value="URIDINKINASE"/>
</dbReference>
<evidence type="ECO:0000256" key="5">
    <source>
        <dbReference type="ARBA" id="ARBA00022777"/>
    </source>
</evidence>
<feature type="compositionally biased region" description="Low complexity" evidence="6">
    <location>
        <begin position="87"/>
        <end position="98"/>
    </location>
</feature>
<dbReference type="CDD" id="cd02023">
    <property type="entry name" value="UMPK"/>
    <property type="match status" value="1"/>
</dbReference>
<reference evidence="8 9" key="1">
    <citation type="journal article" date="2023" name="Commun. Biol.">
        <title>Genome analysis of Parmales, the sister group of diatoms, reveals the evolutionary specialization of diatoms from phago-mixotrophs to photoautotrophs.</title>
        <authorList>
            <person name="Ban H."/>
            <person name="Sato S."/>
            <person name="Yoshikawa S."/>
            <person name="Yamada K."/>
            <person name="Nakamura Y."/>
            <person name="Ichinomiya M."/>
            <person name="Sato N."/>
            <person name="Blanc-Mathieu R."/>
            <person name="Endo H."/>
            <person name="Kuwata A."/>
            <person name="Ogata H."/>
        </authorList>
    </citation>
    <scope>NUCLEOTIDE SEQUENCE [LARGE SCALE GENOMIC DNA]</scope>
</reference>
<feature type="region of interest" description="Disordered" evidence="6">
    <location>
        <begin position="30"/>
        <end position="130"/>
    </location>
</feature>
<evidence type="ECO:0000313" key="8">
    <source>
        <dbReference type="EMBL" id="GMI18826.1"/>
    </source>
</evidence>
<feature type="compositionally biased region" description="Basic and acidic residues" evidence="6">
    <location>
        <begin position="51"/>
        <end position="60"/>
    </location>
</feature>
<keyword evidence="9" id="KW-1185">Reference proteome</keyword>
<evidence type="ECO:0000313" key="9">
    <source>
        <dbReference type="Proteomes" id="UP001165060"/>
    </source>
</evidence>
<protein>
    <recommendedName>
        <fullName evidence="2">uridine/cytidine kinase</fullName>
        <ecNumber evidence="2">2.7.1.48</ecNumber>
    </recommendedName>
</protein>
<feature type="domain" description="AAA+ ATPase" evidence="7">
    <location>
        <begin position="146"/>
        <end position="297"/>
    </location>
</feature>
<keyword evidence="5" id="KW-0418">Kinase</keyword>
<dbReference type="Pfam" id="PF00485">
    <property type="entry name" value="PRK"/>
    <property type="match status" value="1"/>
</dbReference>
<evidence type="ECO:0000256" key="6">
    <source>
        <dbReference type="SAM" id="MobiDB-lite"/>
    </source>
</evidence>
<dbReference type="Proteomes" id="UP001165060">
    <property type="component" value="Unassembled WGS sequence"/>
</dbReference>
<dbReference type="InterPro" id="IPR003593">
    <property type="entry name" value="AAA+_ATPase"/>
</dbReference>
<accession>A0ABQ6M375</accession>
<dbReference type="SUPFAM" id="SSF52540">
    <property type="entry name" value="P-loop containing nucleoside triphosphate hydrolases"/>
    <property type="match status" value="1"/>
</dbReference>